<evidence type="ECO:0000313" key="3">
    <source>
        <dbReference type="Proteomes" id="UP000033869"/>
    </source>
</evidence>
<feature type="transmembrane region" description="Helical" evidence="1">
    <location>
        <begin position="66"/>
        <end position="87"/>
    </location>
</feature>
<dbReference type="AlphaFoldDB" id="A0A0G0Z6R6"/>
<protein>
    <submittedName>
        <fullName evidence="2">Uncharacterized protein</fullName>
    </submittedName>
</protein>
<organism evidence="2 3">
    <name type="scientific">candidate division CPR2 bacterium GW2011_GWC1_41_48</name>
    <dbReference type="NCBI Taxonomy" id="1618344"/>
    <lineage>
        <taxon>Bacteria</taxon>
        <taxon>Bacteria division CPR2</taxon>
    </lineage>
</organism>
<keyword evidence="1" id="KW-0472">Membrane</keyword>
<feature type="transmembrane region" description="Helical" evidence="1">
    <location>
        <begin position="107"/>
        <end position="125"/>
    </location>
</feature>
<gene>
    <name evidence="2" type="ORF">UU65_C0005G0024</name>
</gene>
<keyword evidence="1" id="KW-0812">Transmembrane</keyword>
<keyword evidence="1" id="KW-1133">Transmembrane helix</keyword>
<feature type="transmembrane region" description="Helical" evidence="1">
    <location>
        <begin position="21"/>
        <end position="46"/>
    </location>
</feature>
<evidence type="ECO:0000256" key="1">
    <source>
        <dbReference type="SAM" id="Phobius"/>
    </source>
</evidence>
<name>A0A0G0Z6R6_UNCC2</name>
<dbReference type="EMBL" id="LCBL01000005">
    <property type="protein sequence ID" value="KKS08713.1"/>
    <property type="molecule type" value="Genomic_DNA"/>
</dbReference>
<feature type="transmembrane region" description="Helical" evidence="1">
    <location>
        <begin position="131"/>
        <end position="151"/>
    </location>
</feature>
<sequence>MVMETKGREKVEEKPFNIEEIISYFLWLVSNTWQLLPFIAILLLFVNAPFIEFGNFFDNGQMLTTGSIIINASFVLTSLLIPLSFLLLVEGVEYTSLNFVRYFAWKYLYWVAAIAMLVVSVYGLLQGNLLLSLKSAVLSVGYSVLFISFVVTHLNTSRIISLYASKFGLFGYRKMIREYQKSNVIGSWTYIKMIREFHSVLQKAIKNRDHNLFDECLATLVNVVVTPIIGKRGLLYTAHPSVISLTKKVSGDKDYYGFNSNAIVGRILSHKDVKDEDKEPFVEYLLCDLLFFLEDVSHVAIKEEVKLITNRINESIIRISFMLAQMVQDGKLKGERLKFITIVTHNLLLDEIDHSLGNKRLLEYERSGFMETFVLSVGAHDRSIREEGVQLILSIKRHNSQQKKEILNFDAFLDQLIAAADLPNNNRFANLFFNKLPLGKAEARKKIMMNIENFKGELSELKQLA</sequence>
<accession>A0A0G0Z6R6</accession>
<reference evidence="2 3" key="1">
    <citation type="journal article" date="2015" name="Nature">
        <title>rRNA introns, odd ribosomes, and small enigmatic genomes across a large radiation of phyla.</title>
        <authorList>
            <person name="Brown C.T."/>
            <person name="Hug L.A."/>
            <person name="Thomas B.C."/>
            <person name="Sharon I."/>
            <person name="Castelle C.J."/>
            <person name="Singh A."/>
            <person name="Wilkins M.J."/>
            <person name="Williams K.H."/>
            <person name="Banfield J.F."/>
        </authorList>
    </citation>
    <scope>NUCLEOTIDE SEQUENCE [LARGE SCALE GENOMIC DNA]</scope>
</reference>
<comment type="caution">
    <text evidence="2">The sequence shown here is derived from an EMBL/GenBank/DDBJ whole genome shotgun (WGS) entry which is preliminary data.</text>
</comment>
<dbReference type="Proteomes" id="UP000033869">
    <property type="component" value="Unassembled WGS sequence"/>
</dbReference>
<proteinExistence type="predicted"/>
<evidence type="ECO:0000313" key="2">
    <source>
        <dbReference type="EMBL" id="KKS08713.1"/>
    </source>
</evidence>